<feature type="transmembrane region" description="Helical" evidence="10">
    <location>
        <begin position="242"/>
        <end position="265"/>
    </location>
</feature>
<comment type="caution">
    <text evidence="10">Lacks conserved residue(s) required for the propagation of feature annotation.</text>
</comment>
<evidence type="ECO:0000313" key="12">
    <source>
        <dbReference type="EMBL" id="KAL1866601.1"/>
    </source>
</evidence>
<keyword evidence="5 10" id="KW-0276">Fatty acid metabolism</keyword>
<dbReference type="EMBL" id="JAZHXJ010000261">
    <property type="protein sequence ID" value="KAL1866601.1"/>
    <property type="molecule type" value="Genomic_DNA"/>
</dbReference>
<evidence type="ECO:0000256" key="1">
    <source>
        <dbReference type="ARBA" id="ARBA00004141"/>
    </source>
</evidence>
<sequence>MSAFPSVTAALPDPALFAFPPSSTPTFLPPPPPSSMPAAPPIAIPDHIYQALLDPKVPVTIAALYTVAAKSLNAYNRSTGKRPWAISKTRAFSAFVVLHNIFLAVYSAWTWWGMYGALRRTVVSPLGPDGLAGFADSICRMHGPAGLGQSVFFSEEAGTWKSFASNATLTSSGEPLRTDTGRLWNEGLAFYGWLFYLSKFYEVLDTFVILAKGKFSSTLQTYHHAGAMMCMWAGMRYMSPPIWMFVFFNSGIHAMMYTYFTLTAFSVKVPQVIKRTLTSLQISQFVIGGSYAIVHSFVTYTVPVMVENSAGAAASTTYSSAAEAATATAAHLLDSVKRFVFGDESVASAAPSRAPSAITVEYRTIPCINTTGSTFAIWLNVVYLAPLTYLFVKFFITSYIRRSSAEQERARKDEKAGVRDRRLSNVSLAEKAGWDAARDVEREVYGENDQEDPSRLSANVRARANGKSAAKRRNRA</sequence>
<keyword evidence="7 10" id="KW-0443">Lipid metabolism</keyword>
<keyword evidence="3 10" id="KW-0808">Transferase</keyword>
<feature type="transmembrane region" description="Helical" evidence="10">
    <location>
        <begin position="375"/>
        <end position="396"/>
    </location>
</feature>
<reference evidence="12 13" key="1">
    <citation type="journal article" date="2024" name="Commun. Biol.">
        <title>Comparative genomic analysis of thermophilic fungi reveals convergent evolutionary adaptations and gene losses.</title>
        <authorList>
            <person name="Steindorff A.S."/>
            <person name="Aguilar-Pontes M.V."/>
            <person name="Robinson A.J."/>
            <person name="Andreopoulos B."/>
            <person name="LaButti K."/>
            <person name="Kuo A."/>
            <person name="Mondo S."/>
            <person name="Riley R."/>
            <person name="Otillar R."/>
            <person name="Haridas S."/>
            <person name="Lipzen A."/>
            <person name="Grimwood J."/>
            <person name="Schmutz J."/>
            <person name="Clum A."/>
            <person name="Reid I.D."/>
            <person name="Moisan M.C."/>
            <person name="Butler G."/>
            <person name="Nguyen T.T.M."/>
            <person name="Dewar K."/>
            <person name="Conant G."/>
            <person name="Drula E."/>
            <person name="Henrissat B."/>
            <person name="Hansel C."/>
            <person name="Singer S."/>
            <person name="Hutchinson M.I."/>
            <person name="de Vries R.P."/>
            <person name="Natvig D.O."/>
            <person name="Powell A.J."/>
            <person name="Tsang A."/>
            <person name="Grigoriev I.V."/>
        </authorList>
    </citation>
    <scope>NUCLEOTIDE SEQUENCE [LARGE SCALE GENOMIC DNA]</scope>
    <source>
        <strain evidence="12 13">ATCC 24622</strain>
    </source>
</reference>
<evidence type="ECO:0000313" key="13">
    <source>
        <dbReference type="Proteomes" id="UP001586593"/>
    </source>
</evidence>
<evidence type="ECO:0000256" key="3">
    <source>
        <dbReference type="ARBA" id="ARBA00022679"/>
    </source>
</evidence>
<evidence type="ECO:0000256" key="11">
    <source>
        <dbReference type="SAM" id="MobiDB-lite"/>
    </source>
</evidence>
<keyword evidence="9 10" id="KW-0275">Fatty acid biosynthesis</keyword>
<comment type="subcellular location">
    <subcellularLocation>
        <location evidence="1">Membrane</location>
        <topology evidence="1">Multi-pass membrane protein</topology>
    </subcellularLocation>
</comment>
<feature type="transmembrane region" description="Helical" evidence="10">
    <location>
        <begin position="91"/>
        <end position="112"/>
    </location>
</feature>
<dbReference type="EC" id="2.3.1.-" evidence="10"/>
<evidence type="ECO:0000256" key="9">
    <source>
        <dbReference type="ARBA" id="ARBA00023160"/>
    </source>
</evidence>
<keyword evidence="8 10" id="KW-0472">Membrane</keyword>
<evidence type="ECO:0000256" key="7">
    <source>
        <dbReference type="ARBA" id="ARBA00023098"/>
    </source>
</evidence>
<proteinExistence type="inferred from homology"/>
<evidence type="ECO:0000256" key="6">
    <source>
        <dbReference type="ARBA" id="ARBA00022989"/>
    </source>
</evidence>
<keyword evidence="6 10" id="KW-1133">Transmembrane helix</keyword>
<dbReference type="PANTHER" id="PTHR11157:SF169">
    <property type="entry name" value="ELONGATION OF FATTY ACIDS PROTEIN"/>
    <property type="match status" value="1"/>
</dbReference>
<gene>
    <name evidence="12" type="ORF">VTK73DRAFT_4631</name>
</gene>
<keyword evidence="13" id="KW-1185">Reference proteome</keyword>
<protein>
    <recommendedName>
        <fullName evidence="10">Elongation of fatty acids protein</fullName>
        <ecNumber evidence="10">2.3.1.-</ecNumber>
    </recommendedName>
</protein>
<dbReference type="Pfam" id="PF01151">
    <property type="entry name" value="ELO"/>
    <property type="match status" value="1"/>
</dbReference>
<evidence type="ECO:0000256" key="5">
    <source>
        <dbReference type="ARBA" id="ARBA00022832"/>
    </source>
</evidence>
<comment type="caution">
    <text evidence="12">The sequence shown here is derived from an EMBL/GenBank/DDBJ whole genome shotgun (WGS) entry which is preliminary data.</text>
</comment>
<evidence type="ECO:0000256" key="8">
    <source>
        <dbReference type="ARBA" id="ARBA00023136"/>
    </source>
</evidence>
<evidence type="ECO:0000256" key="2">
    <source>
        <dbReference type="ARBA" id="ARBA00022516"/>
    </source>
</evidence>
<keyword evidence="2 10" id="KW-0444">Lipid biosynthesis</keyword>
<keyword evidence="4 10" id="KW-0812">Transmembrane</keyword>
<dbReference type="InterPro" id="IPR002076">
    <property type="entry name" value="ELO_fam"/>
</dbReference>
<feature type="region of interest" description="Disordered" evidence="11">
    <location>
        <begin position="444"/>
        <end position="476"/>
    </location>
</feature>
<name>A0ABR3WSG1_9PEZI</name>
<comment type="similarity">
    <text evidence="10">Belongs to the ELO family.</text>
</comment>
<comment type="catalytic activity">
    <reaction evidence="10">
        <text>an acyl-CoA + malonyl-CoA + H(+) = a 3-oxoacyl-CoA + CO2 + CoA</text>
        <dbReference type="Rhea" id="RHEA:50252"/>
        <dbReference type="ChEBI" id="CHEBI:15378"/>
        <dbReference type="ChEBI" id="CHEBI:16526"/>
        <dbReference type="ChEBI" id="CHEBI:57287"/>
        <dbReference type="ChEBI" id="CHEBI:57384"/>
        <dbReference type="ChEBI" id="CHEBI:58342"/>
        <dbReference type="ChEBI" id="CHEBI:90726"/>
    </reaction>
    <physiologicalReaction direction="left-to-right" evidence="10">
        <dbReference type="Rhea" id="RHEA:50253"/>
    </physiologicalReaction>
</comment>
<evidence type="ECO:0000256" key="10">
    <source>
        <dbReference type="RuleBase" id="RU361115"/>
    </source>
</evidence>
<dbReference type="PANTHER" id="PTHR11157">
    <property type="entry name" value="FATTY ACID ACYL TRANSFERASE-RELATED"/>
    <property type="match status" value="1"/>
</dbReference>
<organism evidence="12 13">
    <name type="scientific">Phialemonium thermophilum</name>
    <dbReference type="NCBI Taxonomy" id="223376"/>
    <lineage>
        <taxon>Eukaryota</taxon>
        <taxon>Fungi</taxon>
        <taxon>Dikarya</taxon>
        <taxon>Ascomycota</taxon>
        <taxon>Pezizomycotina</taxon>
        <taxon>Sordariomycetes</taxon>
        <taxon>Sordariomycetidae</taxon>
        <taxon>Cephalothecales</taxon>
        <taxon>Cephalothecaceae</taxon>
        <taxon>Phialemonium</taxon>
    </lineage>
</organism>
<feature type="transmembrane region" description="Helical" evidence="10">
    <location>
        <begin position="277"/>
        <end position="298"/>
    </location>
</feature>
<accession>A0ABR3WSG1</accession>
<dbReference type="Proteomes" id="UP001586593">
    <property type="component" value="Unassembled WGS sequence"/>
</dbReference>
<evidence type="ECO:0000256" key="4">
    <source>
        <dbReference type="ARBA" id="ARBA00022692"/>
    </source>
</evidence>